<name>A0A835A3A0_9POAL</name>
<dbReference type="PANTHER" id="PTHR45707">
    <property type="entry name" value="C2 CALCIUM/LIPID-BINDING PLANT PHOSPHORIBOSYLTRANSFERASE FAMILY PROTEIN"/>
    <property type="match status" value="1"/>
</dbReference>
<dbReference type="InterPro" id="IPR011009">
    <property type="entry name" value="Kinase-like_dom_sf"/>
</dbReference>
<feature type="domain" description="Protein kinase" evidence="1">
    <location>
        <begin position="1"/>
        <end position="118"/>
    </location>
</feature>
<evidence type="ECO:0000259" key="1">
    <source>
        <dbReference type="PROSITE" id="PS50011"/>
    </source>
</evidence>
<dbReference type="GO" id="GO:0004672">
    <property type="term" value="F:protein kinase activity"/>
    <property type="evidence" value="ECO:0007669"/>
    <property type="project" value="InterPro"/>
</dbReference>
<sequence length="118" mass="14063">MLYDMPGLDEDQFRHEFNNLSRLQHPNIVRLVGYCHEIRKTCVEHHGRVIFADRIRLALCFEYMTFGSLDKYLSDEYSGLDWNVRYTIIKGICKGLKYLHEELRPPISHLDLNQLIYC</sequence>
<organism evidence="2 3">
    <name type="scientific">Digitaria exilis</name>
    <dbReference type="NCBI Taxonomy" id="1010633"/>
    <lineage>
        <taxon>Eukaryota</taxon>
        <taxon>Viridiplantae</taxon>
        <taxon>Streptophyta</taxon>
        <taxon>Embryophyta</taxon>
        <taxon>Tracheophyta</taxon>
        <taxon>Spermatophyta</taxon>
        <taxon>Magnoliopsida</taxon>
        <taxon>Liliopsida</taxon>
        <taxon>Poales</taxon>
        <taxon>Poaceae</taxon>
        <taxon>PACMAD clade</taxon>
        <taxon>Panicoideae</taxon>
        <taxon>Panicodae</taxon>
        <taxon>Paniceae</taxon>
        <taxon>Anthephorinae</taxon>
        <taxon>Digitaria</taxon>
    </lineage>
</organism>
<dbReference type="PANTHER" id="PTHR45707:SF76">
    <property type="entry name" value="PROTEIN KINASE DOMAIN-CONTAINING PROTEIN"/>
    <property type="match status" value="1"/>
</dbReference>
<dbReference type="Proteomes" id="UP000636709">
    <property type="component" value="Unassembled WGS sequence"/>
</dbReference>
<accession>A0A835A3A0</accession>
<dbReference type="EMBL" id="JACEFO010002629">
    <property type="protein sequence ID" value="KAF8653150.1"/>
    <property type="molecule type" value="Genomic_DNA"/>
</dbReference>
<protein>
    <recommendedName>
        <fullName evidence="1">Protein kinase domain-containing protein</fullName>
    </recommendedName>
</protein>
<comment type="caution">
    <text evidence="2">The sequence shown here is derived from an EMBL/GenBank/DDBJ whole genome shotgun (WGS) entry which is preliminary data.</text>
</comment>
<dbReference type="AlphaFoldDB" id="A0A835A3A0"/>
<dbReference type="Gene3D" id="1.10.510.10">
    <property type="entry name" value="Transferase(Phosphotransferase) domain 1"/>
    <property type="match status" value="1"/>
</dbReference>
<dbReference type="InterPro" id="IPR000719">
    <property type="entry name" value="Prot_kinase_dom"/>
</dbReference>
<dbReference type="PROSITE" id="PS50011">
    <property type="entry name" value="PROTEIN_KINASE_DOM"/>
    <property type="match status" value="1"/>
</dbReference>
<proteinExistence type="predicted"/>
<reference evidence="2" key="1">
    <citation type="submission" date="2020-07" db="EMBL/GenBank/DDBJ databases">
        <title>Genome sequence and genetic diversity analysis of an under-domesticated orphan crop, white fonio (Digitaria exilis).</title>
        <authorList>
            <person name="Bennetzen J.L."/>
            <person name="Chen S."/>
            <person name="Ma X."/>
            <person name="Wang X."/>
            <person name="Yssel A.E.J."/>
            <person name="Chaluvadi S.R."/>
            <person name="Johnson M."/>
            <person name="Gangashetty P."/>
            <person name="Hamidou F."/>
            <person name="Sanogo M.D."/>
            <person name="Zwaenepoel A."/>
            <person name="Wallace J."/>
            <person name="Van De Peer Y."/>
            <person name="Van Deynze A."/>
        </authorList>
    </citation>
    <scope>NUCLEOTIDE SEQUENCE</scope>
    <source>
        <tissue evidence="2">Leaves</tissue>
    </source>
</reference>
<dbReference type="Pfam" id="PF00069">
    <property type="entry name" value="Pkinase"/>
    <property type="match status" value="1"/>
</dbReference>
<dbReference type="GO" id="GO:0005524">
    <property type="term" value="F:ATP binding"/>
    <property type="evidence" value="ECO:0007669"/>
    <property type="project" value="InterPro"/>
</dbReference>
<gene>
    <name evidence="2" type="ORF">HU200_062596</name>
</gene>
<evidence type="ECO:0000313" key="2">
    <source>
        <dbReference type="EMBL" id="KAF8653150.1"/>
    </source>
</evidence>
<dbReference type="OrthoDB" id="689277at2759"/>
<keyword evidence="3" id="KW-1185">Reference proteome</keyword>
<dbReference type="SUPFAM" id="SSF56112">
    <property type="entry name" value="Protein kinase-like (PK-like)"/>
    <property type="match status" value="1"/>
</dbReference>
<evidence type="ECO:0000313" key="3">
    <source>
        <dbReference type="Proteomes" id="UP000636709"/>
    </source>
</evidence>